<dbReference type="Proteomes" id="UP000016935">
    <property type="component" value="Unassembled WGS sequence"/>
</dbReference>
<evidence type="ECO:0000313" key="3">
    <source>
        <dbReference type="Proteomes" id="UP000016935"/>
    </source>
</evidence>
<name>R0IVK2_EXST2</name>
<dbReference type="HOGENOM" id="CLU_1541055_0_0_1"/>
<sequence length="174" mass="18091">MNLLPWYASAAALTGAIAPGAGTDHVLKTSASAHGSPTSSMPASPSHDQPCPRQAKQQVLRELHPVQRLITLLSARLKGLEQHNAYLGLGLGLGFGAGAGAGAGAAQPQSALKEPERSYQGRRRMMHTMPGQAGFGDAALMMPISPRALEALEMDARSSLGFLSAAVRNALKES</sequence>
<dbReference type="AlphaFoldDB" id="R0IVK2"/>
<feature type="region of interest" description="Disordered" evidence="1">
    <location>
        <begin position="28"/>
        <end position="55"/>
    </location>
</feature>
<evidence type="ECO:0000256" key="1">
    <source>
        <dbReference type="SAM" id="MobiDB-lite"/>
    </source>
</evidence>
<reference evidence="2 3" key="2">
    <citation type="journal article" date="2013" name="PLoS Genet.">
        <title>Comparative genome structure, secondary metabolite, and effector coding capacity across Cochliobolus pathogens.</title>
        <authorList>
            <person name="Condon B.J."/>
            <person name="Leng Y."/>
            <person name="Wu D."/>
            <person name="Bushley K.E."/>
            <person name="Ohm R.A."/>
            <person name="Otillar R."/>
            <person name="Martin J."/>
            <person name="Schackwitz W."/>
            <person name="Grimwood J."/>
            <person name="MohdZainudin N."/>
            <person name="Xue C."/>
            <person name="Wang R."/>
            <person name="Manning V.A."/>
            <person name="Dhillon B."/>
            <person name="Tu Z.J."/>
            <person name="Steffenson B.J."/>
            <person name="Salamov A."/>
            <person name="Sun H."/>
            <person name="Lowry S."/>
            <person name="LaButti K."/>
            <person name="Han J."/>
            <person name="Copeland A."/>
            <person name="Lindquist E."/>
            <person name="Barry K."/>
            <person name="Schmutz J."/>
            <person name="Baker S.E."/>
            <person name="Ciuffetti L.M."/>
            <person name="Grigoriev I.V."/>
            <person name="Zhong S."/>
            <person name="Turgeon B.G."/>
        </authorList>
    </citation>
    <scope>NUCLEOTIDE SEQUENCE [LARGE SCALE GENOMIC DNA]</scope>
    <source>
        <strain evidence="3">28A</strain>
    </source>
</reference>
<keyword evidence="3" id="KW-1185">Reference proteome</keyword>
<reference evidence="2 3" key="1">
    <citation type="journal article" date="2012" name="PLoS Pathog.">
        <title>Diverse lifestyles and strategies of plant pathogenesis encoded in the genomes of eighteen Dothideomycetes fungi.</title>
        <authorList>
            <person name="Ohm R.A."/>
            <person name="Feau N."/>
            <person name="Henrissat B."/>
            <person name="Schoch C.L."/>
            <person name="Horwitz B.A."/>
            <person name="Barry K.W."/>
            <person name="Condon B.J."/>
            <person name="Copeland A.C."/>
            <person name="Dhillon B."/>
            <person name="Glaser F."/>
            <person name="Hesse C.N."/>
            <person name="Kosti I."/>
            <person name="LaButti K."/>
            <person name="Lindquist E.A."/>
            <person name="Lucas S."/>
            <person name="Salamov A.A."/>
            <person name="Bradshaw R.E."/>
            <person name="Ciuffetti L."/>
            <person name="Hamelin R.C."/>
            <person name="Kema G.H.J."/>
            <person name="Lawrence C."/>
            <person name="Scott J.A."/>
            <person name="Spatafora J.W."/>
            <person name="Turgeon B.G."/>
            <person name="de Wit P.J.G.M."/>
            <person name="Zhong S."/>
            <person name="Goodwin S.B."/>
            <person name="Grigoriev I.V."/>
        </authorList>
    </citation>
    <scope>NUCLEOTIDE SEQUENCE [LARGE SCALE GENOMIC DNA]</scope>
    <source>
        <strain evidence="3">28A</strain>
    </source>
</reference>
<organism evidence="2 3">
    <name type="scientific">Exserohilum turcicum (strain 28A)</name>
    <name type="common">Northern leaf blight fungus</name>
    <name type="synonym">Setosphaeria turcica</name>
    <dbReference type="NCBI Taxonomy" id="671987"/>
    <lineage>
        <taxon>Eukaryota</taxon>
        <taxon>Fungi</taxon>
        <taxon>Dikarya</taxon>
        <taxon>Ascomycota</taxon>
        <taxon>Pezizomycotina</taxon>
        <taxon>Dothideomycetes</taxon>
        <taxon>Pleosporomycetidae</taxon>
        <taxon>Pleosporales</taxon>
        <taxon>Pleosporineae</taxon>
        <taxon>Pleosporaceae</taxon>
        <taxon>Exserohilum</taxon>
    </lineage>
</organism>
<gene>
    <name evidence="2" type="ORF">SETTUDRAFT_168059</name>
</gene>
<dbReference type="STRING" id="671987.R0IVK2"/>
<accession>R0IVK2</accession>
<evidence type="ECO:0000313" key="2">
    <source>
        <dbReference type="EMBL" id="EOA88815.1"/>
    </source>
</evidence>
<dbReference type="GeneID" id="19400409"/>
<dbReference type="RefSeq" id="XP_008023476.1">
    <property type="nucleotide sequence ID" value="XM_008025285.1"/>
</dbReference>
<proteinExistence type="predicted"/>
<dbReference type="EMBL" id="KB908526">
    <property type="protein sequence ID" value="EOA88815.1"/>
    <property type="molecule type" value="Genomic_DNA"/>
</dbReference>
<dbReference type="OrthoDB" id="2328572at2759"/>
<feature type="compositionally biased region" description="Polar residues" evidence="1">
    <location>
        <begin position="29"/>
        <end position="47"/>
    </location>
</feature>
<dbReference type="eggNOG" id="ENOG502SU7R">
    <property type="taxonomic scope" value="Eukaryota"/>
</dbReference>
<protein>
    <submittedName>
        <fullName evidence="2">Uncharacterized protein</fullName>
    </submittedName>
</protein>